<organism evidence="2 3">
    <name type="scientific">Musa troglodytarum</name>
    <name type="common">fe'i banana</name>
    <dbReference type="NCBI Taxonomy" id="320322"/>
    <lineage>
        <taxon>Eukaryota</taxon>
        <taxon>Viridiplantae</taxon>
        <taxon>Streptophyta</taxon>
        <taxon>Embryophyta</taxon>
        <taxon>Tracheophyta</taxon>
        <taxon>Spermatophyta</taxon>
        <taxon>Magnoliopsida</taxon>
        <taxon>Liliopsida</taxon>
        <taxon>Zingiberales</taxon>
        <taxon>Musaceae</taxon>
        <taxon>Musa</taxon>
    </lineage>
</organism>
<dbReference type="AlphaFoldDB" id="A0A9E7KPB1"/>
<dbReference type="PANTHER" id="PTHR11362:SF82">
    <property type="entry name" value="PHOSPHATIDYLETHANOLAMINE-BINDING PROTEIN 4"/>
    <property type="match status" value="1"/>
</dbReference>
<reference evidence="2" key="1">
    <citation type="submission" date="2022-05" db="EMBL/GenBank/DDBJ databases">
        <title>The Musa troglodytarum L. genome provides insights into the mechanism of non-climacteric behaviour and enrichment of carotenoids.</title>
        <authorList>
            <person name="Wang J."/>
        </authorList>
    </citation>
    <scope>NUCLEOTIDE SEQUENCE</scope>
    <source>
        <tissue evidence="2">Leaf</tissue>
    </source>
</reference>
<evidence type="ECO:0000313" key="2">
    <source>
        <dbReference type="EMBL" id="URE26572.1"/>
    </source>
</evidence>
<dbReference type="InterPro" id="IPR036610">
    <property type="entry name" value="PEBP-like_sf"/>
</dbReference>
<protein>
    <submittedName>
        <fullName evidence="2">Protein MOTHER of FT and TF</fullName>
    </submittedName>
</protein>
<feature type="compositionally biased region" description="Pro residues" evidence="1">
    <location>
        <begin position="35"/>
        <end position="44"/>
    </location>
</feature>
<name>A0A9E7KPB1_9LILI</name>
<dbReference type="Gene3D" id="3.90.280.10">
    <property type="entry name" value="PEBP-like"/>
    <property type="match status" value="1"/>
</dbReference>
<feature type="compositionally biased region" description="Basic and acidic residues" evidence="1">
    <location>
        <begin position="45"/>
        <end position="55"/>
    </location>
</feature>
<feature type="region of interest" description="Disordered" evidence="1">
    <location>
        <begin position="450"/>
        <end position="474"/>
    </location>
</feature>
<dbReference type="Proteomes" id="UP001055439">
    <property type="component" value="Chromosome 8"/>
</dbReference>
<sequence>MTEMEGHPPVALGRCSIPAGVISDALRSGPLDHPTFPPPPPPPPRPRERSQDEPTPRPYFTTSPHPCRLLYVGSSSALGGGFVLQQVLALNAVFIIVVVFTPSNIRSHSFYFCCSCLFYHKPIFSTVLTEPTGFPEISLLLLHMSIDHLPLILSRNTIALTNKTSRSHKVIILQVGTVYLVVNGSTVSEGIHKARCIEHILQVVAENGQYDFTIIRDIYTWRASRRTTLQTSFRIRRSLSANLDDPLMPSTALHLLRCPPGGASPCTCPTPNCPLLAIKKPSILDVLALRYTSSLVSVSLVSIRLHNLLEGGSQLGMAGYVDPLVVMTDPDAPSPSDPTMRSGFTDPSQDRLASYNINLLSAKRVIHKIPHATLHLAGPAGKSTLRLLDVLRTRVFLRWAGEEAVPYMGPAPRVGIHRYVLVLFQQKSRLPGVASLATRANFNTRWFAASTTSASPSPPSSSTRRRSQRTDAAEEGDDVLSFGFLIFSLLLHGQLIDNVVKEDEKGVESTPGGSTSASTEDGSFEENGARVVFLPSTDEKSAATSGVHQHAGILCFCPVLVDH</sequence>
<dbReference type="PANTHER" id="PTHR11362">
    <property type="entry name" value="PHOSPHATIDYLETHANOLAMINE-BINDING PROTEIN"/>
    <property type="match status" value="1"/>
</dbReference>
<feature type="compositionally biased region" description="Polar residues" evidence="1">
    <location>
        <begin position="511"/>
        <end position="521"/>
    </location>
</feature>
<feature type="region of interest" description="Disordered" evidence="1">
    <location>
        <begin position="503"/>
        <end position="524"/>
    </location>
</feature>
<dbReference type="InterPro" id="IPR035810">
    <property type="entry name" value="PEBP_euk"/>
</dbReference>
<keyword evidence="3" id="KW-1185">Reference proteome</keyword>
<feature type="region of interest" description="Disordered" evidence="1">
    <location>
        <begin position="24"/>
        <end position="61"/>
    </location>
</feature>
<evidence type="ECO:0000313" key="3">
    <source>
        <dbReference type="Proteomes" id="UP001055439"/>
    </source>
</evidence>
<evidence type="ECO:0000256" key="1">
    <source>
        <dbReference type="SAM" id="MobiDB-lite"/>
    </source>
</evidence>
<accession>A0A9E7KPB1</accession>
<dbReference type="SUPFAM" id="SSF49777">
    <property type="entry name" value="PEBP-like"/>
    <property type="match status" value="1"/>
</dbReference>
<dbReference type="InterPro" id="IPR008914">
    <property type="entry name" value="PEBP"/>
</dbReference>
<dbReference type="EMBL" id="CP097510">
    <property type="protein sequence ID" value="URE26572.1"/>
    <property type="molecule type" value="Genomic_DNA"/>
</dbReference>
<gene>
    <name evidence="2" type="ORF">MUK42_15581</name>
</gene>
<dbReference type="Pfam" id="PF01161">
    <property type="entry name" value="PBP"/>
    <property type="match status" value="1"/>
</dbReference>
<proteinExistence type="predicted"/>